<dbReference type="InterPro" id="IPR001638">
    <property type="entry name" value="Solute-binding_3/MltF_N"/>
</dbReference>
<dbReference type="PANTHER" id="PTHR35936">
    <property type="entry name" value="MEMBRANE-BOUND LYTIC MUREIN TRANSGLYCOSYLASE F"/>
    <property type="match status" value="1"/>
</dbReference>
<feature type="signal peptide" evidence="3">
    <location>
        <begin position="1"/>
        <end position="22"/>
    </location>
</feature>
<name>A0A5E7HT45_PSEFL</name>
<dbReference type="Proteomes" id="UP000385207">
    <property type="component" value="Unassembled WGS sequence"/>
</dbReference>
<evidence type="ECO:0000256" key="3">
    <source>
        <dbReference type="SAM" id="SignalP"/>
    </source>
</evidence>
<dbReference type="PANTHER" id="PTHR35936:SF17">
    <property type="entry name" value="ARGININE-BINDING EXTRACELLULAR PROTEIN ARTP"/>
    <property type="match status" value="1"/>
</dbReference>
<evidence type="ECO:0000259" key="4">
    <source>
        <dbReference type="SMART" id="SM00062"/>
    </source>
</evidence>
<reference evidence="5 6" key="1">
    <citation type="submission" date="2019-09" db="EMBL/GenBank/DDBJ databases">
        <authorList>
            <person name="Chandra G."/>
            <person name="Truman W A."/>
        </authorList>
    </citation>
    <scope>NUCLEOTIDE SEQUENCE [LARGE SCALE GENOMIC DNA]</scope>
    <source>
        <strain evidence="5">PS862</strain>
    </source>
</reference>
<dbReference type="SMART" id="SM00062">
    <property type="entry name" value="PBPb"/>
    <property type="match status" value="1"/>
</dbReference>
<evidence type="ECO:0000313" key="5">
    <source>
        <dbReference type="EMBL" id="VVO67195.1"/>
    </source>
</evidence>
<dbReference type="EMBL" id="CABVII010000004">
    <property type="protein sequence ID" value="VVO67195.1"/>
    <property type="molecule type" value="Genomic_DNA"/>
</dbReference>
<dbReference type="PROSITE" id="PS51257">
    <property type="entry name" value="PROKAR_LIPOPROTEIN"/>
    <property type="match status" value="1"/>
</dbReference>
<accession>A0A5E7HT45</accession>
<proteinExistence type="inferred from homology"/>
<feature type="chain" id="PRO_5023009199" description="Solute-binding protein family 3/N-terminal domain-containing protein" evidence="3">
    <location>
        <begin position="23"/>
        <end position="273"/>
    </location>
</feature>
<comment type="similarity">
    <text evidence="1">Belongs to the bacterial solute-binding protein 3 family.</text>
</comment>
<dbReference type="Pfam" id="PF00497">
    <property type="entry name" value="SBP_bac_3"/>
    <property type="match status" value="1"/>
</dbReference>
<dbReference type="OrthoDB" id="8454826at2"/>
<sequence length="273" mass="29313" precursor="true">MFRQLTFAFAALISVSAQSAFACTPAHQFKTITPGKLTVATMMIPPFLIPDNNAIKGVDGDLITKIAEMECLTVTPIVVDTRAVMQYVVSGQADVAVGNWFRTASRLKSMDMTNPVYLDSLAIFTKEGTTSLNSLLESGKTVGTVQGYNWVSDLQKVFGSKIKLYPSPVALVQDLEAGRIEAGLDSYSGGVYAQQQGGLKNFKIVHAEPDKRVQASIEAAQIAFALAKGNDQLEQALNENIAKLKNNNTIGSTLETYGLSAQDSEVGAPRAIE</sequence>
<protein>
    <recommendedName>
        <fullName evidence="4">Solute-binding protein family 3/N-terminal domain-containing protein</fullName>
    </recommendedName>
</protein>
<dbReference type="SUPFAM" id="SSF53850">
    <property type="entry name" value="Periplasmic binding protein-like II"/>
    <property type="match status" value="1"/>
</dbReference>
<dbReference type="Gene3D" id="3.40.190.10">
    <property type="entry name" value="Periplasmic binding protein-like II"/>
    <property type="match status" value="2"/>
</dbReference>
<feature type="domain" description="Solute-binding protein family 3/N-terminal" evidence="4">
    <location>
        <begin position="36"/>
        <end position="260"/>
    </location>
</feature>
<dbReference type="CDD" id="cd13530">
    <property type="entry name" value="PBP2_peptides_like"/>
    <property type="match status" value="1"/>
</dbReference>
<dbReference type="AlphaFoldDB" id="A0A5E7HT45"/>
<keyword evidence="2 3" id="KW-0732">Signal</keyword>
<gene>
    <name evidence="5" type="ORF">PS862_01135</name>
</gene>
<evidence type="ECO:0000256" key="1">
    <source>
        <dbReference type="ARBA" id="ARBA00010333"/>
    </source>
</evidence>
<evidence type="ECO:0000256" key="2">
    <source>
        <dbReference type="ARBA" id="ARBA00022729"/>
    </source>
</evidence>
<organism evidence="5 6">
    <name type="scientific">Pseudomonas fluorescens</name>
    <dbReference type="NCBI Taxonomy" id="294"/>
    <lineage>
        <taxon>Bacteria</taxon>
        <taxon>Pseudomonadati</taxon>
        <taxon>Pseudomonadota</taxon>
        <taxon>Gammaproteobacteria</taxon>
        <taxon>Pseudomonadales</taxon>
        <taxon>Pseudomonadaceae</taxon>
        <taxon>Pseudomonas</taxon>
    </lineage>
</organism>
<evidence type="ECO:0000313" key="6">
    <source>
        <dbReference type="Proteomes" id="UP000385207"/>
    </source>
</evidence>
<dbReference type="RefSeq" id="WP_150783430.1">
    <property type="nucleotide sequence ID" value="NZ_CABVII010000004.1"/>
</dbReference>